<evidence type="ECO:0000313" key="2">
    <source>
        <dbReference type="EMBL" id="KAB2809188.1"/>
    </source>
</evidence>
<gene>
    <name evidence="2" type="ORF">F9L07_19250</name>
</gene>
<evidence type="ECO:0000313" key="3">
    <source>
        <dbReference type="Proteomes" id="UP000449906"/>
    </source>
</evidence>
<comment type="caution">
    <text evidence="2">The sequence shown here is derived from an EMBL/GenBank/DDBJ whole genome shotgun (WGS) entry which is preliminary data.</text>
</comment>
<dbReference type="PANTHER" id="PTHR40274:SF3">
    <property type="entry name" value="VIRGINIAMYCIN B LYASE"/>
    <property type="match status" value="1"/>
</dbReference>
<dbReference type="Proteomes" id="UP000449906">
    <property type="component" value="Unassembled WGS sequence"/>
</dbReference>
<name>A0A7J5DV34_NOCSI</name>
<dbReference type="InterPro" id="IPR015943">
    <property type="entry name" value="WD40/YVTN_repeat-like_dom_sf"/>
</dbReference>
<dbReference type="InterPro" id="IPR051344">
    <property type="entry name" value="Vgb"/>
</dbReference>
<dbReference type="AlphaFoldDB" id="A0A7J5DV34"/>
<dbReference type="EMBL" id="WBVM01000002">
    <property type="protein sequence ID" value="KAB2809188.1"/>
    <property type="molecule type" value="Genomic_DNA"/>
</dbReference>
<feature type="chain" id="PRO_5029573473" description="Hydrolase" evidence="1">
    <location>
        <begin position="27"/>
        <end position="450"/>
    </location>
</feature>
<dbReference type="Gene3D" id="2.130.10.10">
    <property type="entry name" value="YVTN repeat-like/Quinoprotein amine dehydrogenase"/>
    <property type="match status" value="2"/>
</dbReference>
<protein>
    <recommendedName>
        <fullName evidence="4">Hydrolase</fullName>
    </recommendedName>
</protein>
<reference evidence="2 3" key="1">
    <citation type="submission" date="2019-09" db="EMBL/GenBank/DDBJ databases">
        <title>Pimelobacter sp. isolated from Paulinella.</title>
        <authorList>
            <person name="Jeong S.E."/>
        </authorList>
    </citation>
    <scope>NUCLEOTIDE SEQUENCE [LARGE SCALE GENOMIC DNA]</scope>
    <source>
        <strain evidence="2 3">Pch-N</strain>
    </source>
</reference>
<accession>A0A7J5DV34</accession>
<organism evidence="2 3">
    <name type="scientific">Nocardioides simplex</name>
    <name type="common">Arthrobacter simplex</name>
    <dbReference type="NCBI Taxonomy" id="2045"/>
    <lineage>
        <taxon>Bacteria</taxon>
        <taxon>Bacillati</taxon>
        <taxon>Actinomycetota</taxon>
        <taxon>Actinomycetes</taxon>
        <taxon>Propionibacteriales</taxon>
        <taxon>Nocardioidaceae</taxon>
        <taxon>Pimelobacter</taxon>
    </lineage>
</organism>
<dbReference type="RefSeq" id="WP_151581403.1">
    <property type="nucleotide sequence ID" value="NZ_WBVM01000002.1"/>
</dbReference>
<feature type="signal peptide" evidence="1">
    <location>
        <begin position="1"/>
        <end position="26"/>
    </location>
</feature>
<dbReference type="SUPFAM" id="SSF101898">
    <property type="entry name" value="NHL repeat"/>
    <property type="match status" value="1"/>
</dbReference>
<evidence type="ECO:0000256" key="1">
    <source>
        <dbReference type="SAM" id="SignalP"/>
    </source>
</evidence>
<sequence>MRRSVGAVAAGVLLVGVLSGADPAGADETDAGTPAERAAQAPRIATYPVPTSGAGLDSIVRGPDGNLWVTESKGWKLARVTSRGAITEFPVPVTSGGSGPTELASGADGYLWFLTDSGARIQRATSSGAVESIGTNDSGRIFDELVAGRGRGVWLTETGGAGGDRVYRLLGKKPDGSGLEGWSSVGSHLSPSPMAVAPDGALWHADAGGYLRRIDEAGNAATYPARWPDSSVDTFSLAFARDGGLWGTGFTPGSVATYPEGGMVGRFSGGRFRATSLPDLARNVDPVPGSMTLGPDGALWWAEDGAIGRITTTGVVSRVRIAPWQPRDLAFGPDGRLWFVDRNANRVGAITITSSLFPPRTVARSVRLTSAGKRVKGRVTSSVASCRPGRVVAFQKKGRKARKIGAGRANAAGRFGFGVRKRGGGKVYVVVKASSPSSAVRCSAARSRAR</sequence>
<keyword evidence="1" id="KW-0732">Signal</keyword>
<dbReference type="Pfam" id="PF24684">
    <property type="entry name" value="Vgb_lyase"/>
    <property type="match status" value="1"/>
</dbReference>
<evidence type="ECO:0008006" key="4">
    <source>
        <dbReference type="Google" id="ProtNLM"/>
    </source>
</evidence>
<proteinExistence type="predicted"/>
<dbReference type="PANTHER" id="PTHR40274">
    <property type="entry name" value="VIRGINIAMYCIN B LYASE"/>
    <property type="match status" value="1"/>
</dbReference>